<accession>A0A067SZD6</accession>
<keyword evidence="1" id="KW-0812">Transmembrane</keyword>
<feature type="transmembrane region" description="Helical" evidence="1">
    <location>
        <begin position="103"/>
        <end position="127"/>
    </location>
</feature>
<name>A0A067SZD6_GALM3</name>
<dbReference type="EMBL" id="KL142379">
    <property type="protein sequence ID" value="KDR76305.1"/>
    <property type="molecule type" value="Genomic_DNA"/>
</dbReference>
<evidence type="ECO:0000313" key="3">
    <source>
        <dbReference type="Proteomes" id="UP000027222"/>
    </source>
</evidence>
<keyword evidence="1" id="KW-0472">Membrane</keyword>
<evidence type="ECO:0000313" key="2">
    <source>
        <dbReference type="EMBL" id="KDR76305.1"/>
    </source>
</evidence>
<organism evidence="2 3">
    <name type="scientific">Galerina marginata (strain CBS 339.88)</name>
    <dbReference type="NCBI Taxonomy" id="685588"/>
    <lineage>
        <taxon>Eukaryota</taxon>
        <taxon>Fungi</taxon>
        <taxon>Dikarya</taxon>
        <taxon>Basidiomycota</taxon>
        <taxon>Agaricomycotina</taxon>
        <taxon>Agaricomycetes</taxon>
        <taxon>Agaricomycetidae</taxon>
        <taxon>Agaricales</taxon>
        <taxon>Agaricineae</taxon>
        <taxon>Strophariaceae</taxon>
        <taxon>Galerina</taxon>
    </lineage>
</organism>
<reference evidence="3" key="1">
    <citation type="journal article" date="2014" name="Proc. Natl. Acad. Sci. U.S.A.">
        <title>Extensive sampling of basidiomycete genomes demonstrates inadequacy of the white-rot/brown-rot paradigm for wood decay fungi.</title>
        <authorList>
            <person name="Riley R."/>
            <person name="Salamov A.A."/>
            <person name="Brown D.W."/>
            <person name="Nagy L.G."/>
            <person name="Floudas D."/>
            <person name="Held B.W."/>
            <person name="Levasseur A."/>
            <person name="Lombard V."/>
            <person name="Morin E."/>
            <person name="Otillar R."/>
            <person name="Lindquist E.A."/>
            <person name="Sun H."/>
            <person name="LaButti K.M."/>
            <person name="Schmutz J."/>
            <person name="Jabbour D."/>
            <person name="Luo H."/>
            <person name="Baker S.E."/>
            <person name="Pisabarro A.G."/>
            <person name="Walton J.D."/>
            <person name="Blanchette R.A."/>
            <person name="Henrissat B."/>
            <person name="Martin F."/>
            <person name="Cullen D."/>
            <person name="Hibbett D.S."/>
            <person name="Grigoriev I.V."/>
        </authorList>
    </citation>
    <scope>NUCLEOTIDE SEQUENCE [LARGE SCALE GENOMIC DNA]</scope>
    <source>
        <strain evidence="3">CBS 339.88</strain>
    </source>
</reference>
<feature type="transmembrane region" description="Helical" evidence="1">
    <location>
        <begin position="39"/>
        <end position="57"/>
    </location>
</feature>
<protein>
    <submittedName>
        <fullName evidence="2">Uncharacterized protein</fullName>
    </submittedName>
</protein>
<keyword evidence="3" id="KW-1185">Reference proteome</keyword>
<feature type="transmembrane region" description="Helical" evidence="1">
    <location>
        <begin position="12"/>
        <end position="33"/>
    </location>
</feature>
<gene>
    <name evidence="2" type="ORF">GALMADRAFT_474893</name>
</gene>
<dbReference type="HOGENOM" id="CLU_1917209_0_0_1"/>
<feature type="transmembrane region" description="Helical" evidence="1">
    <location>
        <begin position="69"/>
        <end position="91"/>
    </location>
</feature>
<proteinExistence type="predicted"/>
<keyword evidence="1" id="KW-1133">Transmembrane helix</keyword>
<evidence type="ECO:0000256" key="1">
    <source>
        <dbReference type="SAM" id="Phobius"/>
    </source>
</evidence>
<dbReference type="AlphaFoldDB" id="A0A067SZD6"/>
<sequence length="132" mass="15174">MTCPFSGSYLQTAAVLLCLFSFCLFCLLSSTLNLSRWDYLWFAVLPFFVSVVSYLNSRSCLYTHASEPLTTLLCNFVVQLAVFQSGFFLNYAVLAHNFTFPPIVYRFCAFGFTVDLYVLFPVIFYSYGFCHR</sequence>
<dbReference type="Proteomes" id="UP000027222">
    <property type="component" value="Unassembled WGS sequence"/>
</dbReference>